<dbReference type="InterPro" id="IPR029069">
    <property type="entry name" value="HotDog_dom_sf"/>
</dbReference>
<dbReference type="PANTHER" id="PTHR12475:SF4">
    <property type="entry name" value="PROTEIN THEM6"/>
    <property type="match status" value="1"/>
</dbReference>
<organism evidence="1 2">
    <name type="scientific">Acidicapsa dinghuensis</name>
    <dbReference type="NCBI Taxonomy" id="2218256"/>
    <lineage>
        <taxon>Bacteria</taxon>
        <taxon>Pseudomonadati</taxon>
        <taxon>Acidobacteriota</taxon>
        <taxon>Terriglobia</taxon>
        <taxon>Terriglobales</taxon>
        <taxon>Acidobacteriaceae</taxon>
        <taxon>Acidicapsa</taxon>
    </lineage>
</organism>
<evidence type="ECO:0000313" key="1">
    <source>
        <dbReference type="EMBL" id="MFC5864374.1"/>
    </source>
</evidence>
<dbReference type="Pfam" id="PF13279">
    <property type="entry name" value="4HBT_2"/>
    <property type="match status" value="1"/>
</dbReference>
<dbReference type="EMBL" id="JBHSPH010000009">
    <property type="protein sequence ID" value="MFC5864374.1"/>
    <property type="molecule type" value="Genomic_DNA"/>
</dbReference>
<dbReference type="EC" id="3.1.2.-" evidence="1"/>
<evidence type="ECO:0000313" key="2">
    <source>
        <dbReference type="Proteomes" id="UP001596091"/>
    </source>
</evidence>
<dbReference type="Gene3D" id="3.10.129.10">
    <property type="entry name" value="Hotdog Thioesterase"/>
    <property type="match status" value="1"/>
</dbReference>
<dbReference type="GO" id="GO:0016787">
    <property type="term" value="F:hydrolase activity"/>
    <property type="evidence" value="ECO:0007669"/>
    <property type="project" value="UniProtKB-KW"/>
</dbReference>
<dbReference type="InterPro" id="IPR051490">
    <property type="entry name" value="THEM6_lcsJ_thioesterase"/>
</dbReference>
<accession>A0ABW1EKB6</accession>
<dbReference type="Proteomes" id="UP001596091">
    <property type="component" value="Unassembled WGS sequence"/>
</dbReference>
<dbReference type="PANTHER" id="PTHR12475">
    <property type="match status" value="1"/>
</dbReference>
<keyword evidence="2" id="KW-1185">Reference proteome</keyword>
<keyword evidence="1" id="KW-0378">Hydrolase</keyword>
<gene>
    <name evidence="1" type="ORF">ACFPT7_18860</name>
</gene>
<reference evidence="2" key="1">
    <citation type="journal article" date="2019" name="Int. J. Syst. Evol. Microbiol.">
        <title>The Global Catalogue of Microorganisms (GCM) 10K type strain sequencing project: providing services to taxonomists for standard genome sequencing and annotation.</title>
        <authorList>
            <consortium name="The Broad Institute Genomics Platform"/>
            <consortium name="The Broad Institute Genome Sequencing Center for Infectious Disease"/>
            <person name="Wu L."/>
            <person name="Ma J."/>
        </authorList>
    </citation>
    <scope>NUCLEOTIDE SEQUENCE [LARGE SCALE GENOMIC DNA]</scope>
    <source>
        <strain evidence="2">JCM 4087</strain>
    </source>
</reference>
<dbReference type="RefSeq" id="WP_263342109.1">
    <property type="nucleotide sequence ID" value="NZ_JAGSYH010000009.1"/>
</dbReference>
<dbReference type="CDD" id="cd00586">
    <property type="entry name" value="4HBT"/>
    <property type="match status" value="1"/>
</dbReference>
<protein>
    <submittedName>
        <fullName evidence="1">Acyl-CoA thioesterase</fullName>
        <ecNumber evidence="1">3.1.2.-</ecNumber>
    </submittedName>
</protein>
<proteinExistence type="predicted"/>
<dbReference type="SUPFAM" id="SSF54637">
    <property type="entry name" value="Thioesterase/thiol ester dehydrase-isomerase"/>
    <property type="match status" value="1"/>
</dbReference>
<comment type="caution">
    <text evidence="1">The sequence shown here is derived from an EMBL/GenBank/DDBJ whole genome shotgun (WGS) entry which is preliminary data.</text>
</comment>
<sequence>MAHYNSFIRIPALVIRNWIAPLPRLHAFDADVVRLRVWPNDIDFNLHLNNARYLSVMDYGRMRLLARAGLLTPVLKARWVPLVGGVWITYRRSLELWAQYTLTTRLDCWDDRWFYMEQTFTGKDGLAAVGWVKGALYDPGKKAIVEPQRILDIAQPGLVSPPVPESMQVLNELTREKLQSAT</sequence>
<name>A0ABW1EKB6_9BACT</name>